<organism evidence="2 3">
    <name type="scientific">Paxillus rubicundulus Ve08.2h10</name>
    <dbReference type="NCBI Taxonomy" id="930991"/>
    <lineage>
        <taxon>Eukaryota</taxon>
        <taxon>Fungi</taxon>
        <taxon>Dikarya</taxon>
        <taxon>Basidiomycota</taxon>
        <taxon>Agaricomycotina</taxon>
        <taxon>Agaricomycetes</taxon>
        <taxon>Agaricomycetidae</taxon>
        <taxon>Boletales</taxon>
        <taxon>Paxilineae</taxon>
        <taxon>Paxillaceae</taxon>
        <taxon>Paxillus</taxon>
    </lineage>
</organism>
<protein>
    <submittedName>
        <fullName evidence="2">Uncharacterized protein</fullName>
    </submittedName>
</protein>
<dbReference type="HOGENOM" id="CLU_208065_0_0_1"/>
<dbReference type="OrthoDB" id="3265672at2759"/>
<dbReference type="EMBL" id="KN825322">
    <property type="protein sequence ID" value="KIK92038.1"/>
    <property type="molecule type" value="Genomic_DNA"/>
</dbReference>
<reference evidence="3" key="2">
    <citation type="submission" date="2015-01" db="EMBL/GenBank/DDBJ databases">
        <title>Evolutionary Origins and Diversification of the Mycorrhizal Mutualists.</title>
        <authorList>
            <consortium name="DOE Joint Genome Institute"/>
            <consortium name="Mycorrhizal Genomics Consortium"/>
            <person name="Kohler A."/>
            <person name="Kuo A."/>
            <person name="Nagy L.G."/>
            <person name="Floudas D."/>
            <person name="Copeland A."/>
            <person name="Barry K.W."/>
            <person name="Cichocki N."/>
            <person name="Veneault-Fourrey C."/>
            <person name="LaButti K."/>
            <person name="Lindquist E.A."/>
            <person name="Lipzen A."/>
            <person name="Lundell T."/>
            <person name="Morin E."/>
            <person name="Murat C."/>
            <person name="Riley R."/>
            <person name="Ohm R."/>
            <person name="Sun H."/>
            <person name="Tunlid A."/>
            <person name="Henrissat B."/>
            <person name="Grigoriev I.V."/>
            <person name="Hibbett D.S."/>
            <person name="Martin F."/>
        </authorList>
    </citation>
    <scope>NUCLEOTIDE SEQUENCE [LARGE SCALE GENOMIC DNA]</scope>
    <source>
        <strain evidence="3">Ve08.2h10</strain>
    </source>
</reference>
<proteinExistence type="predicted"/>
<gene>
    <name evidence="2" type="ORF">PAXRUDRAFT_148177</name>
</gene>
<evidence type="ECO:0000313" key="2">
    <source>
        <dbReference type="EMBL" id="KIK92038.1"/>
    </source>
</evidence>
<evidence type="ECO:0000313" key="3">
    <source>
        <dbReference type="Proteomes" id="UP000054538"/>
    </source>
</evidence>
<feature type="signal peptide" evidence="1">
    <location>
        <begin position="1"/>
        <end position="24"/>
    </location>
</feature>
<name>A0A0D0DLA4_9AGAM</name>
<reference evidence="2 3" key="1">
    <citation type="submission" date="2014-04" db="EMBL/GenBank/DDBJ databases">
        <authorList>
            <consortium name="DOE Joint Genome Institute"/>
            <person name="Kuo A."/>
            <person name="Kohler A."/>
            <person name="Jargeat P."/>
            <person name="Nagy L.G."/>
            <person name="Floudas D."/>
            <person name="Copeland A."/>
            <person name="Barry K.W."/>
            <person name="Cichocki N."/>
            <person name="Veneault-Fourrey C."/>
            <person name="LaButti K."/>
            <person name="Lindquist E.A."/>
            <person name="Lipzen A."/>
            <person name="Lundell T."/>
            <person name="Morin E."/>
            <person name="Murat C."/>
            <person name="Sun H."/>
            <person name="Tunlid A."/>
            <person name="Henrissat B."/>
            <person name="Grigoriev I.V."/>
            <person name="Hibbett D.S."/>
            <person name="Martin F."/>
            <person name="Nordberg H.P."/>
            <person name="Cantor M.N."/>
            <person name="Hua S.X."/>
        </authorList>
    </citation>
    <scope>NUCLEOTIDE SEQUENCE [LARGE SCALE GENOMIC DNA]</scope>
    <source>
        <strain evidence="2 3">Ve08.2h10</strain>
    </source>
</reference>
<accession>A0A0D0DLA4</accession>
<keyword evidence="1" id="KW-0732">Signal</keyword>
<dbReference type="AlphaFoldDB" id="A0A0D0DLA4"/>
<sequence>MSLRHKGLLIMWINFLGFIGCPVSKETIGPHVFDLCGKHPSTRWVSHFLCHHWDLRLS</sequence>
<dbReference type="InParanoid" id="A0A0D0DLA4"/>
<dbReference type="PROSITE" id="PS51257">
    <property type="entry name" value="PROKAR_LIPOPROTEIN"/>
    <property type="match status" value="1"/>
</dbReference>
<dbReference type="Proteomes" id="UP000054538">
    <property type="component" value="Unassembled WGS sequence"/>
</dbReference>
<evidence type="ECO:0000256" key="1">
    <source>
        <dbReference type="SAM" id="SignalP"/>
    </source>
</evidence>
<keyword evidence="3" id="KW-1185">Reference proteome</keyword>
<feature type="chain" id="PRO_5002208551" evidence="1">
    <location>
        <begin position="25"/>
        <end position="58"/>
    </location>
</feature>